<dbReference type="GO" id="GO:0006269">
    <property type="term" value="P:DNA replication, synthesis of primer"/>
    <property type="evidence" value="ECO:0007669"/>
    <property type="project" value="TreeGrafter"/>
</dbReference>
<accession>A0A066ZRE2</accession>
<evidence type="ECO:0000313" key="2">
    <source>
        <dbReference type="Proteomes" id="UP000027341"/>
    </source>
</evidence>
<keyword evidence="2" id="KW-1185">Reference proteome</keyword>
<dbReference type="PANTHER" id="PTHR30313:SF2">
    <property type="entry name" value="DNA PRIMASE"/>
    <property type="match status" value="1"/>
</dbReference>
<dbReference type="InterPro" id="IPR050219">
    <property type="entry name" value="DnaG_primase"/>
</dbReference>
<dbReference type="RefSeq" id="WP_029908332.1">
    <property type="nucleotide sequence ID" value="NZ_AP020335.1"/>
</dbReference>
<reference evidence="1 2" key="1">
    <citation type="submission" date="2014-04" db="EMBL/GenBank/DDBJ databases">
        <title>Draft genome sequence of Hydrogenovibrio marinus MH-110, a model organism for aerobic H2 metabolism.</title>
        <authorList>
            <person name="Cha H.J."/>
            <person name="Jo B.H."/>
            <person name="Hwang B.H."/>
        </authorList>
    </citation>
    <scope>NUCLEOTIDE SEQUENCE [LARGE SCALE GENOMIC DNA]</scope>
    <source>
        <strain evidence="1 2">MH-110</strain>
    </source>
</reference>
<dbReference type="Proteomes" id="UP000027341">
    <property type="component" value="Unassembled WGS sequence"/>
</dbReference>
<dbReference type="SUPFAM" id="SSF56731">
    <property type="entry name" value="DNA primase core"/>
    <property type="match status" value="1"/>
</dbReference>
<dbReference type="EMBL" id="JMIU01000001">
    <property type="protein sequence ID" value="KDN94829.1"/>
    <property type="molecule type" value="Genomic_DNA"/>
</dbReference>
<evidence type="ECO:0000313" key="1">
    <source>
        <dbReference type="EMBL" id="KDN94829.1"/>
    </source>
</evidence>
<dbReference type="AlphaFoldDB" id="A0A066ZRE2"/>
<dbReference type="STRING" id="28885.EI16_00500"/>
<proteinExistence type="predicted"/>
<organism evidence="1 2">
    <name type="scientific">Hydrogenovibrio marinus</name>
    <dbReference type="NCBI Taxonomy" id="28885"/>
    <lineage>
        <taxon>Bacteria</taxon>
        <taxon>Pseudomonadati</taxon>
        <taxon>Pseudomonadota</taxon>
        <taxon>Gammaproteobacteria</taxon>
        <taxon>Thiotrichales</taxon>
        <taxon>Piscirickettsiaceae</taxon>
        <taxon>Hydrogenovibrio</taxon>
    </lineage>
</organism>
<dbReference type="CDD" id="cd01029">
    <property type="entry name" value="TOPRIM_primases"/>
    <property type="match status" value="1"/>
</dbReference>
<gene>
    <name evidence="1" type="ORF">EI16_00500</name>
</gene>
<dbReference type="InterPro" id="IPR034154">
    <property type="entry name" value="TOPRIM_DnaG/twinkle"/>
</dbReference>
<comment type="caution">
    <text evidence="1">The sequence shown here is derived from an EMBL/GenBank/DDBJ whole genome shotgun (WGS) entry which is preliminary data.</text>
</comment>
<sequence>MQSNQYHPIDYDSVVDRLITDFSFKRSGKHLSQGRCPECGKKELHTHVEKPFSIKCNRINNCGYEETIKDLYPDLFEHFTKKYPPTADDQNITAKQYLSIARGFDVSKLEGWFEQGLMLHDKTHVTTATVKFWLDKKKTVSWERLIDYTDADNFDKKAHFKGSYSGLYWEPPTQKHIDPERPLYLVEGIFDAIALWFCGVQVVSIMSSNNWPEELTKKLKSNQIVIWALDNNKAGINAAKKFHKTSTERGYQSFIAIPDNTKDWNDIYKIRGEDGMHDVMDKALWNGAAIQAPTAGDTAAIYVAQTRRPYRIFQKNNAYFEAKYSRNKLEKDVGDKDDPEMLNSYFNRDTLEVLMDDKFLSQIRSAISIEKLSNCVAKFEYQQVDQYNDQDRLNYFEISYENGSPKSTISIPGTALADAGSFNQALLRHTPGARFTGGKAHIEHLHEKVWFYKPAKEVKTLNFIGYDKISGTYVYNDTAFLNGKREQINKQGFFDINRTTAIKTVNKDTRLKISNRFNANTFLNHFQGAYGERGLLVLAWWVGSLFAEQLRDHFQGYPFFELQGQASSGKSTLIKILWKLYGRSDYEGFNPLNSSFSAIDRNFAKVSNLPVVLIESDANDDQRNGKKFNWEHMKNAYTGEPLKERGIQNGGNETVFNPFRGTLMAAQNTAIEGSEAILSRFIHLPLDRTHHLPGGKDHAEALARTDVEDLSGFLPFMLQHEKAFVAKIIERTPVYYKDMDGLKLRIDRIRDNHAMLAAILETLATILPIDKDLIPAAYSLIRQRAVQRQLDTQVDHPAVHAMWDIYEFLNIKEDSNDYGGVKQFINHSKNTDTIAINLVHFERVCRDQGVKAPDITELKRHIKQSHRHKFKEYAVVNSGIQEGKSVRCYIFEEKK</sequence>
<dbReference type="PANTHER" id="PTHR30313">
    <property type="entry name" value="DNA PRIMASE"/>
    <property type="match status" value="1"/>
</dbReference>
<protein>
    <recommendedName>
        <fullName evidence="3">Toprim domain-containing protein</fullName>
    </recommendedName>
</protein>
<name>A0A066ZRE2_HYDMR</name>
<dbReference type="GO" id="GO:0005737">
    <property type="term" value="C:cytoplasm"/>
    <property type="evidence" value="ECO:0007669"/>
    <property type="project" value="TreeGrafter"/>
</dbReference>
<dbReference type="Gene3D" id="3.40.1360.10">
    <property type="match status" value="1"/>
</dbReference>
<evidence type="ECO:0008006" key="3">
    <source>
        <dbReference type="Google" id="ProtNLM"/>
    </source>
</evidence>
<dbReference type="Pfam" id="PF13155">
    <property type="entry name" value="Toprim_2"/>
    <property type="match status" value="1"/>
</dbReference>